<keyword evidence="3" id="KW-1185">Reference proteome</keyword>
<dbReference type="InParanoid" id="L7JZE8"/>
<reference evidence="2 3" key="1">
    <citation type="journal article" date="2012" name="PLoS Pathog.">
        <title>The genome of the obligate intracellular parasite Trachipleistophora hominis: new insights into microsporidian genome dynamics and reductive evolution.</title>
        <authorList>
            <person name="Heinz E."/>
            <person name="Williams T.A."/>
            <person name="Nakjang S."/>
            <person name="Noel C.J."/>
            <person name="Swan D.C."/>
            <person name="Goldberg A.V."/>
            <person name="Harris S.R."/>
            <person name="Weinmaier T."/>
            <person name="Markert S."/>
            <person name="Becher D."/>
            <person name="Bernhardt J."/>
            <person name="Dagan T."/>
            <person name="Hacker C."/>
            <person name="Lucocq J.M."/>
            <person name="Schweder T."/>
            <person name="Rattei T."/>
            <person name="Hall N."/>
            <person name="Hirt R.P."/>
            <person name="Embley T.M."/>
        </authorList>
    </citation>
    <scope>NUCLEOTIDE SEQUENCE [LARGE SCALE GENOMIC DNA]</scope>
</reference>
<accession>L7JZE8</accession>
<dbReference type="VEuPathDB" id="MicrosporidiaDB:THOM_0893"/>
<feature type="region of interest" description="Disordered" evidence="1">
    <location>
        <begin position="1"/>
        <end position="31"/>
    </location>
</feature>
<dbReference type="EMBL" id="JH993870">
    <property type="protein sequence ID" value="ELQ76132.1"/>
    <property type="molecule type" value="Genomic_DNA"/>
</dbReference>
<dbReference type="HOGENOM" id="CLU_2484915_0_0_1"/>
<dbReference type="AlphaFoldDB" id="L7JZE8"/>
<sequence length="87" mass="10225">MKEKEVETKNVALSVKNQSEEHIPVHADADRNDEKQIYDKHVVRVDFERSATILDFNPIYPYYKAEPIIKISLNEMRKDKHGKNSKI</sequence>
<protein>
    <submittedName>
        <fullName evidence="2">Uncharacterized protein</fullName>
    </submittedName>
</protein>
<evidence type="ECO:0000313" key="2">
    <source>
        <dbReference type="EMBL" id="ELQ76132.1"/>
    </source>
</evidence>
<proteinExistence type="predicted"/>
<dbReference type="Proteomes" id="UP000011185">
    <property type="component" value="Unassembled WGS sequence"/>
</dbReference>
<gene>
    <name evidence="2" type="ORF">THOM_0893</name>
</gene>
<evidence type="ECO:0000256" key="1">
    <source>
        <dbReference type="SAM" id="MobiDB-lite"/>
    </source>
</evidence>
<evidence type="ECO:0000313" key="3">
    <source>
        <dbReference type="Proteomes" id="UP000011185"/>
    </source>
</evidence>
<name>L7JZE8_TRAHO</name>
<organism evidence="2 3">
    <name type="scientific">Trachipleistophora hominis</name>
    <name type="common">Microsporidian parasite</name>
    <dbReference type="NCBI Taxonomy" id="72359"/>
    <lineage>
        <taxon>Eukaryota</taxon>
        <taxon>Fungi</taxon>
        <taxon>Fungi incertae sedis</taxon>
        <taxon>Microsporidia</taxon>
        <taxon>Pleistophoridae</taxon>
        <taxon>Trachipleistophora</taxon>
    </lineage>
</organism>
<feature type="compositionally biased region" description="Basic and acidic residues" evidence="1">
    <location>
        <begin position="18"/>
        <end position="31"/>
    </location>
</feature>